<dbReference type="EMBL" id="JABEQG010000026">
    <property type="protein sequence ID" value="MBB2157224.1"/>
    <property type="molecule type" value="Genomic_DNA"/>
</dbReference>
<dbReference type="AlphaFoldDB" id="A0A7W4I6L4"/>
<dbReference type="RefSeq" id="WP_183116101.1">
    <property type="nucleotide sequence ID" value="NZ_JABEQG010000026.1"/>
</dbReference>
<evidence type="ECO:0000313" key="1">
    <source>
        <dbReference type="EMBL" id="MBB2157224.1"/>
    </source>
</evidence>
<dbReference type="Proteomes" id="UP000550787">
    <property type="component" value="Unassembled WGS sequence"/>
</dbReference>
<evidence type="ECO:0000313" key="2">
    <source>
        <dbReference type="Proteomes" id="UP000550787"/>
    </source>
</evidence>
<reference evidence="1 2" key="1">
    <citation type="submission" date="2020-04" db="EMBL/GenBank/DDBJ databases">
        <title>Description of novel Gluconacetobacter.</title>
        <authorList>
            <person name="Sombolestani A."/>
        </authorList>
    </citation>
    <scope>NUCLEOTIDE SEQUENCE [LARGE SCALE GENOMIC DNA]</scope>
    <source>
        <strain evidence="1 2">LMG 7603</strain>
    </source>
</reference>
<accession>A0A7W4I6L4</accession>
<gene>
    <name evidence="1" type="ORF">HLH33_13035</name>
</gene>
<name>A0A7W4I6L4_GLUDI</name>
<proteinExistence type="predicted"/>
<comment type="caution">
    <text evidence="1">The sequence shown here is derived from an EMBL/GenBank/DDBJ whole genome shotgun (WGS) entry which is preliminary data.</text>
</comment>
<organism evidence="1 2">
    <name type="scientific">Gluconacetobacter diazotrophicus</name>
    <name type="common">Acetobacter diazotrophicus</name>
    <dbReference type="NCBI Taxonomy" id="33996"/>
    <lineage>
        <taxon>Bacteria</taxon>
        <taxon>Pseudomonadati</taxon>
        <taxon>Pseudomonadota</taxon>
        <taxon>Alphaproteobacteria</taxon>
        <taxon>Acetobacterales</taxon>
        <taxon>Acetobacteraceae</taxon>
        <taxon>Gluconacetobacter</taxon>
    </lineage>
</organism>
<protein>
    <submittedName>
        <fullName evidence="1">Uncharacterized protein</fullName>
    </submittedName>
</protein>
<sequence>MSDAPQNLMPIIQKTRRLADGNVRVTVLLPVMNTSETFWPTIKMTLSAEAMAPYRRNRETLMDIARALESAASASQLFISRT</sequence>